<accession>A0A0G4EM00</accession>
<dbReference type="InParanoid" id="A0A0G4EM00"/>
<dbReference type="EMBL" id="CDMY01000257">
    <property type="protein sequence ID" value="CEL97863.1"/>
    <property type="molecule type" value="Genomic_DNA"/>
</dbReference>
<dbReference type="Proteomes" id="UP000041254">
    <property type="component" value="Unassembled WGS sequence"/>
</dbReference>
<protein>
    <submittedName>
        <fullName evidence="3">Uncharacterized protein</fullName>
    </submittedName>
</protein>
<feature type="compositionally biased region" description="Basic and acidic residues" evidence="1">
    <location>
        <begin position="545"/>
        <end position="558"/>
    </location>
</feature>
<feature type="compositionally biased region" description="Pro residues" evidence="1">
    <location>
        <begin position="520"/>
        <end position="533"/>
    </location>
</feature>
<feature type="region of interest" description="Disordered" evidence="1">
    <location>
        <begin position="393"/>
        <end position="434"/>
    </location>
</feature>
<reference evidence="3 4" key="1">
    <citation type="submission" date="2014-11" db="EMBL/GenBank/DDBJ databases">
        <authorList>
            <person name="Zhu J."/>
            <person name="Qi W."/>
            <person name="Song R."/>
        </authorList>
    </citation>
    <scope>NUCLEOTIDE SEQUENCE [LARGE SCALE GENOMIC DNA]</scope>
</reference>
<keyword evidence="2" id="KW-0812">Transmembrane</keyword>
<feature type="compositionally biased region" description="Acidic residues" evidence="1">
    <location>
        <begin position="268"/>
        <end position="280"/>
    </location>
</feature>
<gene>
    <name evidence="3" type="ORF">Vbra_5114</name>
</gene>
<feature type="transmembrane region" description="Helical" evidence="2">
    <location>
        <begin position="20"/>
        <end position="42"/>
    </location>
</feature>
<dbReference type="AlphaFoldDB" id="A0A0G4EM00"/>
<organism evidence="3 4">
    <name type="scientific">Vitrella brassicaformis (strain CCMP3155)</name>
    <dbReference type="NCBI Taxonomy" id="1169540"/>
    <lineage>
        <taxon>Eukaryota</taxon>
        <taxon>Sar</taxon>
        <taxon>Alveolata</taxon>
        <taxon>Colpodellida</taxon>
        <taxon>Vitrellaceae</taxon>
        <taxon>Vitrella</taxon>
    </lineage>
</organism>
<evidence type="ECO:0000256" key="2">
    <source>
        <dbReference type="SAM" id="Phobius"/>
    </source>
</evidence>
<keyword evidence="2" id="KW-1133">Transmembrane helix</keyword>
<feature type="region of interest" description="Disordered" evidence="1">
    <location>
        <begin position="248"/>
        <end position="283"/>
    </location>
</feature>
<keyword evidence="4" id="KW-1185">Reference proteome</keyword>
<feature type="compositionally biased region" description="Acidic residues" evidence="1">
    <location>
        <begin position="559"/>
        <end position="587"/>
    </location>
</feature>
<evidence type="ECO:0000313" key="3">
    <source>
        <dbReference type="EMBL" id="CEL97863.1"/>
    </source>
</evidence>
<name>A0A0G4EM00_VITBC</name>
<keyword evidence="2" id="KW-0472">Membrane</keyword>
<proteinExistence type="predicted"/>
<feature type="compositionally biased region" description="Basic residues" evidence="1">
    <location>
        <begin position="670"/>
        <end position="679"/>
    </location>
</feature>
<evidence type="ECO:0000313" key="4">
    <source>
        <dbReference type="Proteomes" id="UP000041254"/>
    </source>
</evidence>
<sequence>MNKQHRGLGERPHRFLMVLLAYRLIPAFIAVVSPFTGTSAALSHLRAPSVASFLLPIRPHVRPPGAGRPVRGRAVMAGKQSDVRVRELGVEEGERVSEEAVMAWDRVLAHTKGQILSRFPSVGTSGTLPAVMDMSRTAALYGDIAYDYGWRVFMEQGGRQVKQLQDNFEDDCQFVVRVTGSLNTKRVQRVISPFMKDGSGDAGMALPCLLVDSIDTLAAIDGVLAGKEASLPWRPRRVSASRARFLGKKRPASLPHPATRGSGGFEDLAGEQEVEKDDTEGGGQLGRVMLELTRLDADGMALVEQAVERGQNLEVVGVALSEAPSVESVKQLLDTVGPSARILLPSSVLSDDGFTEQAAKEGLADNLTWLLSMDSDEVISLSSSLPAALPYLLRDDGDTDLDDQLDDEEEREEEPAEAAAKSQREGYPEEFSDEDIKLDLERLSSGIVGDDTSELNEEQYEALLSLLEKGGGGVDDIDELEKGLDEIEAEMGDDEEQPMDFSRWIEGDDEFVDVEDRPDIPPLSSPSASPSPAPADTSLPRRPPRIRDAARARAADEKSYEEEDDNIDEEGESSPRDDDDSDDEAEAVSDRFQQMMAGDLERLFGEDGQMTKDFGNTVHFHVTEGMSEDDIEDMLSRQPSEAPPAAPARANRQQPRGDDVGGAGGEGPMRRRPKRTKPP</sequence>
<feature type="compositionally biased region" description="Acidic residues" evidence="1">
    <location>
        <begin position="397"/>
        <end position="416"/>
    </location>
</feature>
<feature type="region of interest" description="Disordered" evidence="1">
    <location>
        <begin position="490"/>
        <end position="679"/>
    </location>
</feature>
<evidence type="ECO:0000256" key="1">
    <source>
        <dbReference type="SAM" id="MobiDB-lite"/>
    </source>
</evidence>
<dbReference type="VEuPathDB" id="CryptoDB:Vbra_5114"/>